<dbReference type="Proteomes" id="UP000053766">
    <property type="component" value="Unassembled WGS sequence"/>
</dbReference>
<dbReference type="EMBL" id="KN716420">
    <property type="protein sequence ID" value="KJH45212.1"/>
    <property type="molecule type" value="Genomic_DNA"/>
</dbReference>
<dbReference type="OrthoDB" id="6250593at2759"/>
<sequence length="165" mass="19360">MEELCWAENFGEIMCGARRRAALERVSNLLDTELQRMYSEGRADAQICSTRQITTNENETQGGSREQIRAHYIRRCRRQTFTFRIDFQELKTFTLNVLPQQKCDVGKIRKLTLVEFIEYLYYKINDAINSLDGGQRRGYHRLVRFQQKTKDKAPTAKSKENAGLR</sequence>
<reference evidence="1 2" key="1">
    <citation type="submission" date="2013-11" db="EMBL/GenBank/DDBJ databases">
        <title>Draft genome of the bovine lungworm Dictyocaulus viviparus.</title>
        <authorList>
            <person name="Mitreva M."/>
        </authorList>
    </citation>
    <scope>NUCLEOTIDE SEQUENCE [LARGE SCALE GENOMIC DNA]</scope>
    <source>
        <strain evidence="1 2">HannoverDv2000</strain>
    </source>
</reference>
<reference evidence="2" key="2">
    <citation type="journal article" date="2016" name="Sci. Rep.">
        <title>Dictyocaulus viviparus genome, variome and transcriptome elucidate lungworm biology and support future intervention.</title>
        <authorList>
            <person name="McNulty S.N."/>
            <person name="Strube C."/>
            <person name="Rosa B.A."/>
            <person name="Martin J.C."/>
            <person name="Tyagi R."/>
            <person name="Choi Y.J."/>
            <person name="Wang Q."/>
            <person name="Hallsworth Pepin K."/>
            <person name="Zhang X."/>
            <person name="Ozersky P."/>
            <person name="Wilson R.K."/>
            <person name="Sternberg P.W."/>
            <person name="Gasser R.B."/>
            <person name="Mitreva M."/>
        </authorList>
    </citation>
    <scope>NUCLEOTIDE SEQUENCE [LARGE SCALE GENOMIC DNA]</scope>
    <source>
        <strain evidence="2">HannoverDv2000</strain>
    </source>
</reference>
<gene>
    <name evidence="1" type="ORF">DICVIV_08753</name>
</gene>
<keyword evidence="2" id="KW-1185">Reference proteome</keyword>
<evidence type="ECO:0000313" key="2">
    <source>
        <dbReference type="Proteomes" id="UP000053766"/>
    </source>
</evidence>
<protein>
    <submittedName>
        <fullName evidence="1">Uncharacterized protein</fullName>
    </submittedName>
</protein>
<dbReference type="AlphaFoldDB" id="A0A0D8XNA8"/>
<organism evidence="1 2">
    <name type="scientific">Dictyocaulus viviparus</name>
    <name type="common">Bovine lungworm</name>
    <dbReference type="NCBI Taxonomy" id="29172"/>
    <lineage>
        <taxon>Eukaryota</taxon>
        <taxon>Metazoa</taxon>
        <taxon>Ecdysozoa</taxon>
        <taxon>Nematoda</taxon>
        <taxon>Chromadorea</taxon>
        <taxon>Rhabditida</taxon>
        <taxon>Rhabditina</taxon>
        <taxon>Rhabditomorpha</taxon>
        <taxon>Strongyloidea</taxon>
        <taxon>Metastrongylidae</taxon>
        <taxon>Dictyocaulus</taxon>
    </lineage>
</organism>
<evidence type="ECO:0000313" key="1">
    <source>
        <dbReference type="EMBL" id="KJH45212.1"/>
    </source>
</evidence>
<name>A0A0D8XNA8_DICVI</name>
<accession>A0A0D8XNA8</accession>
<proteinExistence type="predicted"/>